<comment type="caution">
    <text evidence="2">The sequence shown here is derived from an EMBL/GenBank/DDBJ whole genome shotgun (WGS) entry which is preliminary data.</text>
</comment>
<evidence type="ECO:0000256" key="1">
    <source>
        <dbReference type="SAM" id="Phobius"/>
    </source>
</evidence>
<proteinExistence type="predicted"/>
<name>A0ABX0FL48_9BURK</name>
<organism evidence="2 3">
    <name type="scientific">Duganella aceris</name>
    <dbReference type="NCBI Taxonomy" id="2703883"/>
    <lineage>
        <taxon>Bacteria</taxon>
        <taxon>Pseudomonadati</taxon>
        <taxon>Pseudomonadota</taxon>
        <taxon>Betaproteobacteria</taxon>
        <taxon>Burkholderiales</taxon>
        <taxon>Oxalobacteraceae</taxon>
        <taxon>Telluria group</taxon>
        <taxon>Duganella</taxon>
    </lineage>
</organism>
<evidence type="ECO:0000313" key="2">
    <source>
        <dbReference type="EMBL" id="NGZ85250.1"/>
    </source>
</evidence>
<keyword evidence="1" id="KW-0472">Membrane</keyword>
<reference evidence="2 3" key="1">
    <citation type="submission" date="2020-01" db="EMBL/GenBank/DDBJ databases">
        <authorList>
            <person name="Lee S.D."/>
        </authorList>
    </citation>
    <scope>NUCLEOTIDE SEQUENCE [LARGE SCALE GENOMIC DNA]</scope>
    <source>
        <strain evidence="2 3">SAP-35</strain>
    </source>
</reference>
<dbReference type="Proteomes" id="UP000666369">
    <property type="component" value="Unassembled WGS sequence"/>
</dbReference>
<evidence type="ECO:0000313" key="3">
    <source>
        <dbReference type="Proteomes" id="UP000666369"/>
    </source>
</evidence>
<dbReference type="SUPFAM" id="SSF54523">
    <property type="entry name" value="Pili subunits"/>
    <property type="match status" value="1"/>
</dbReference>
<feature type="transmembrane region" description="Helical" evidence="1">
    <location>
        <begin position="20"/>
        <end position="38"/>
    </location>
</feature>
<protein>
    <recommendedName>
        <fullName evidence="4">Prepilin-type N-terminal cleavage/methylation domain-containing protein</fullName>
    </recommendedName>
</protein>
<keyword evidence="1" id="KW-1133">Transmembrane helix</keyword>
<evidence type="ECO:0008006" key="4">
    <source>
        <dbReference type="Google" id="ProtNLM"/>
    </source>
</evidence>
<reference evidence="3" key="2">
    <citation type="submission" date="2023-07" db="EMBL/GenBank/DDBJ databases">
        <title>Duganella aceri sp. nov., isolated from tree sap.</title>
        <authorList>
            <person name="Kim I.S."/>
        </authorList>
    </citation>
    <scope>NUCLEOTIDE SEQUENCE [LARGE SCALE GENOMIC DNA]</scope>
    <source>
        <strain evidence="3">SAP-35</strain>
    </source>
</reference>
<dbReference type="InterPro" id="IPR045584">
    <property type="entry name" value="Pilin-like"/>
</dbReference>
<sequence length="191" mass="19786">MPGVARTEGRRERGASLAEMLLAVSVLAVIGGLALPRADVTAEFTRNAAVGEVVQALRYAQSEAQRTGQYRVFSCDTAKQQLRIFALLAGSSNENTAAPVFNAIDKAPYVVNLGNNNAMPNATLGPCSFAFAKGSGASQLMFGADGAPVNLTDPKGVDPIALTSGSVSVSVMGRTTTISVDPLTGRITRTP</sequence>
<dbReference type="RefSeq" id="WP_166103548.1">
    <property type="nucleotide sequence ID" value="NZ_JAADJT010000005.1"/>
</dbReference>
<keyword evidence="3" id="KW-1185">Reference proteome</keyword>
<accession>A0ABX0FL48</accession>
<keyword evidence="1" id="KW-0812">Transmembrane</keyword>
<dbReference type="EMBL" id="JAADJT010000005">
    <property type="protein sequence ID" value="NGZ85250.1"/>
    <property type="molecule type" value="Genomic_DNA"/>
</dbReference>
<gene>
    <name evidence="2" type="ORF">GW587_13410</name>
</gene>